<keyword evidence="1" id="KW-0812">Transmembrane</keyword>
<dbReference type="EMBL" id="JABYQV010000012">
    <property type="protein sequence ID" value="NVP32199.1"/>
    <property type="molecule type" value="Genomic_DNA"/>
</dbReference>
<evidence type="ECO:0000313" key="3">
    <source>
        <dbReference type="Proteomes" id="UP000531581"/>
    </source>
</evidence>
<protein>
    <submittedName>
        <fullName evidence="2">Uncharacterized protein</fullName>
    </submittedName>
</protein>
<evidence type="ECO:0000313" key="2">
    <source>
        <dbReference type="EMBL" id="NVP32199.1"/>
    </source>
</evidence>
<dbReference type="RefSeq" id="WP_170172132.1">
    <property type="nucleotide sequence ID" value="NZ_JABEOW010000048.1"/>
</dbReference>
<dbReference type="Proteomes" id="UP000531581">
    <property type="component" value="Unassembled WGS sequence"/>
</dbReference>
<organism evidence="2 3">
    <name type="scientific">Sphingomonas sanguinis</name>
    <dbReference type="NCBI Taxonomy" id="33051"/>
    <lineage>
        <taxon>Bacteria</taxon>
        <taxon>Pseudomonadati</taxon>
        <taxon>Pseudomonadota</taxon>
        <taxon>Alphaproteobacteria</taxon>
        <taxon>Sphingomonadales</taxon>
        <taxon>Sphingomonadaceae</taxon>
        <taxon>Sphingomonas</taxon>
    </lineage>
</organism>
<dbReference type="AlphaFoldDB" id="A0A7Y7QWX8"/>
<accession>A0A7Y7QWX8</accession>
<keyword evidence="1" id="KW-1133">Transmembrane helix</keyword>
<gene>
    <name evidence="2" type="ORF">HLV41_14190</name>
</gene>
<proteinExistence type="predicted"/>
<comment type="caution">
    <text evidence="2">The sequence shown here is derived from an EMBL/GenBank/DDBJ whole genome shotgun (WGS) entry which is preliminary data.</text>
</comment>
<sequence>MPDVQHRAATVSATRPVFSGPSRSMAADRIDGWVSDIDVLDGIRQISPAKVATILGLAILCWTLIAAILVDLLG</sequence>
<name>A0A7Y7QWX8_9SPHN</name>
<keyword evidence="1" id="KW-0472">Membrane</keyword>
<reference evidence="2 3" key="1">
    <citation type="submission" date="2020-05" db="EMBL/GenBank/DDBJ databases">
        <title>Draft Genome Sequences of Sphingomonas sp. Isolated from the International Space Station.</title>
        <authorList>
            <person name="Bijlani S."/>
            <person name="Singh N.K."/>
            <person name="Mason C.E."/>
            <person name="Wang C.C."/>
            <person name="Venkateswaran K."/>
        </authorList>
    </citation>
    <scope>NUCLEOTIDE SEQUENCE [LARGE SCALE GENOMIC DNA]</scope>
    <source>
        <strain evidence="2">ISS-IIF7SWP</strain>
    </source>
</reference>
<feature type="transmembrane region" description="Helical" evidence="1">
    <location>
        <begin position="51"/>
        <end position="70"/>
    </location>
</feature>
<evidence type="ECO:0000256" key="1">
    <source>
        <dbReference type="SAM" id="Phobius"/>
    </source>
</evidence>